<name>A0A644SVS0_9ZZZZ</name>
<accession>A0A644SVS0</accession>
<sequence length="87" mass="9641">MFLHLGADTVIPLSEVIAITDLKSVRSSINRKFLNNSRDNNKVIDISSNNPKSFIVTKKVVYLSAISSLTLKKRAGYFPEAGEDDDI</sequence>
<organism evidence="1">
    <name type="scientific">bioreactor metagenome</name>
    <dbReference type="NCBI Taxonomy" id="1076179"/>
    <lineage>
        <taxon>unclassified sequences</taxon>
        <taxon>metagenomes</taxon>
        <taxon>ecological metagenomes</taxon>
    </lineage>
</organism>
<dbReference type="InterPro" id="IPR007169">
    <property type="entry name" value="RemA-like"/>
</dbReference>
<dbReference type="NCBIfam" id="NF046065">
    <property type="entry name" value="MtxRegRemB"/>
    <property type="match status" value="1"/>
</dbReference>
<dbReference type="Pfam" id="PF04025">
    <property type="entry name" value="RemA-like"/>
    <property type="match status" value="1"/>
</dbReference>
<comment type="caution">
    <text evidence="1">The sequence shown here is derived from an EMBL/GenBank/DDBJ whole genome shotgun (WGS) entry which is preliminary data.</text>
</comment>
<gene>
    <name evidence="1" type="ORF">SDC9_04257</name>
</gene>
<reference evidence="1" key="1">
    <citation type="submission" date="2019-08" db="EMBL/GenBank/DDBJ databases">
        <authorList>
            <person name="Kucharzyk K."/>
            <person name="Murdoch R.W."/>
            <person name="Higgins S."/>
            <person name="Loffler F."/>
        </authorList>
    </citation>
    <scope>NUCLEOTIDE SEQUENCE</scope>
</reference>
<proteinExistence type="predicted"/>
<protein>
    <recommendedName>
        <fullName evidence="2">DUF370 domain-containing protein</fullName>
    </recommendedName>
</protein>
<dbReference type="EMBL" id="VSSQ01000007">
    <property type="protein sequence ID" value="MPL58715.1"/>
    <property type="molecule type" value="Genomic_DNA"/>
</dbReference>
<evidence type="ECO:0008006" key="2">
    <source>
        <dbReference type="Google" id="ProtNLM"/>
    </source>
</evidence>
<evidence type="ECO:0000313" key="1">
    <source>
        <dbReference type="EMBL" id="MPL58715.1"/>
    </source>
</evidence>
<dbReference type="AlphaFoldDB" id="A0A644SVS0"/>